<dbReference type="AlphaFoldDB" id="A0A1L3ZJK8"/>
<feature type="compositionally biased region" description="Pro residues" evidence="1">
    <location>
        <begin position="71"/>
        <end position="80"/>
    </location>
</feature>
<protein>
    <submittedName>
        <fullName evidence="2">Uncharacterized protein</fullName>
    </submittedName>
</protein>
<evidence type="ECO:0000313" key="3">
    <source>
        <dbReference type="Proteomes" id="UP000183050"/>
    </source>
</evidence>
<dbReference type="EMBL" id="CP018229">
    <property type="protein sequence ID" value="API55791.1"/>
    <property type="molecule type" value="Genomic_DNA"/>
</dbReference>
<reference evidence="2 3" key="1">
    <citation type="submission" date="2016-11" db="EMBL/GenBank/DDBJ databases">
        <title>Rhizobium leguminosarum bv. viciae strain Vaf12 isolated from Vavilovia formosa root nodules from Russia, Dagestan.</title>
        <authorList>
            <person name="Kimeklis A."/>
        </authorList>
    </citation>
    <scope>NUCLEOTIDE SEQUENCE [LARGE SCALE GENOMIC DNA]</scope>
    <source>
        <strain evidence="2 3">Vaf-108</strain>
        <plasmid evidence="3">Plasmid unnamed1</plasmid>
    </source>
</reference>
<feature type="region of interest" description="Disordered" evidence="1">
    <location>
        <begin position="58"/>
        <end position="80"/>
    </location>
</feature>
<name>A0A1L3ZJK8_RHILE</name>
<organism evidence="2 3">
    <name type="scientific">Rhizobium leguminosarum</name>
    <dbReference type="NCBI Taxonomy" id="384"/>
    <lineage>
        <taxon>Bacteria</taxon>
        <taxon>Pseudomonadati</taxon>
        <taxon>Pseudomonadota</taxon>
        <taxon>Alphaproteobacteria</taxon>
        <taxon>Hyphomicrobiales</taxon>
        <taxon>Rhizobiaceae</taxon>
        <taxon>Rhizobium/Agrobacterium group</taxon>
        <taxon>Rhizobium</taxon>
    </lineage>
</organism>
<geneLocation type="plasmid" evidence="2">
    <name>unnamed1</name>
</geneLocation>
<keyword evidence="2" id="KW-0614">Plasmid</keyword>
<evidence type="ECO:0000313" key="2">
    <source>
        <dbReference type="EMBL" id="API55791.1"/>
    </source>
</evidence>
<proteinExistence type="predicted"/>
<dbReference type="Proteomes" id="UP000183050">
    <property type="component" value="Plasmid unnamed1"/>
</dbReference>
<sequence>MDGTRRHEYQPILAAVDRGTVGLNAALAGHALRLSNHPLPALIEHQVPLHIGGISEGVRSLRRPGTSAGEAPPPHTSERH</sequence>
<accession>A0A1L3ZJK8</accession>
<evidence type="ECO:0000256" key="1">
    <source>
        <dbReference type="SAM" id="MobiDB-lite"/>
    </source>
</evidence>
<gene>
    <name evidence="2" type="ORF">BMW22_30535</name>
</gene>